<dbReference type="PANTHER" id="PTHR46129:SF1">
    <property type="entry name" value="SYNAPTOTAGMIN XIVB ISOFORM X1"/>
    <property type="match status" value="1"/>
</dbReference>
<evidence type="ECO:0000256" key="1">
    <source>
        <dbReference type="ARBA" id="ARBA00006996"/>
    </source>
</evidence>
<dbReference type="Proteomes" id="UP000694427">
    <property type="component" value="Unplaced"/>
</dbReference>
<dbReference type="PANTHER" id="PTHR46129">
    <property type="entry name" value="SYNAPTOTAGMIN 14, ISOFORM D"/>
    <property type="match status" value="1"/>
</dbReference>
<proteinExistence type="inferred from homology"/>
<feature type="region of interest" description="Disordered" evidence="2">
    <location>
        <begin position="28"/>
        <end position="69"/>
    </location>
</feature>
<feature type="compositionally biased region" description="Basic and acidic residues" evidence="2">
    <location>
        <begin position="36"/>
        <end position="57"/>
    </location>
</feature>
<name>A0A8C1PRB5_CYPCA</name>
<reference evidence="3" key="1">
    <citation type="submission" date="2025-08" db="UniProtKB">
        <authorList>
            <consortium name="Ensembl"/>
        </authorList>
    </citation>
    <scope>IDENTIFICATION</scope>
</reference>
<evidence type="ECO:0000313" key="4">
    <source>
        <dbReference type="Proteomes" id="UP000694427"/>
    </source>
</evidence>
<dbReference type="InterPro" id="IPR043541">
    <property type="entry name" value="SYT14/14L/16"/>
</dbReference>
<comment type="similarity">
    <text evidence="1">Belongs to the synaptotagmin family.</text>
</comment>
<dbReference type="Ensembl" id="ENSCCRT00010122248.1">
    <property type="protein sequence ID" value="ENSCCRP00010109882.1"/>
    <property type="gene ID" value="ENSCCRG00010048432.1"/>
</dbReference>
<keyword evidence="4" id="KW-1185">Reference proteome</keyword>
<feature type="compositionally biased region" description="Basic and acidic residues" evidence="2">
    <location>
        <begin position="101"/>
        <end position="116"/>
    </location>
</feature>
<feature type="region of interest" description="Disordered" evidence="2">
    <location>
        <begin position="89"/>
        <end position="138"/>
    </location>
</feature>
<sequence length="377" mass="42010">LKYKYFRAFLESEFVDFHSFLDGFFSEKGSSESEDETPKRHMDSSSHEQRSGWRDRDAENEDCSSEAYAEQGKYCTLTDEILLIMKKDSRSLNEHQPPPYQDKDDLKGGSRGRTDSAEGSGIEISEGSEDPEDTENYLNKGYEEDAPIDSTAVLGPEVMGPCQGSLKTYEPEVLGKYGTLDLAFECNPSEQQLAVAVNTATDIPTLKSTGNIFWQVHLVLLSTKKAKGQDRSAETSSQRHFASHVWRRRPWGTMQSGSLSTYTLSITNLISESELSILYCVSHSAGALSHRSTGESSTPELLLGLLYNSTTGRLSTEVIKGSNRFPIYFKVFTPVFQHALQSADDRGGAARANSKRNRGHNVCLSVQFFVINTVYKR</sequence>
<dbReference type="AlphaFoldDB" id="A0A8C1PRB5"/>
<evidence type="ECO:0000256" key="2">
    <source>
        <dbReference type="SAM" id="MobiDB-lite"/>
    </source>
</evidence>
<organism evidence="3 4">
    <name type="scientific">Cyprinus carpio</name>
    <name type="common">Common carp</name>
    <dbReference type="NCBI Taxonomy" id="7962"/>
    <lineage>
        <taxon>Eukaryota</taxon>
        <taxon>Metazoa</taxon>
        <taxon>Chordata</taxon>
        <taxon>Craniata</taxon>
        <taxon>Vertebrata</taxon>
        <taxon>Euteleostomi</taxon>
        <taxon>Actinopterygii</taxon>
        <taxon>Neopterygii</taxon>
        <taxon>Teleostei</taxon>
        <taxon>Ostariophysi</taxon>
        <taxon>Cypriniformes</taxon>
        <taxon>Cyprinidae</taxon>
        <taxon>Cyprininae</taxon>
        <taxon>Cyprinus</taxon>
    </lineage>
</organism>
<reference evidence="3" key="2">
    <citation type="submission" date="2025-09" db="UniProtKB">
        <authorList>
            <consortium name="Ensembl"/>
        </authorList>
    </citation>
    <scope>IDENTIFICATION</scope>
</reference>
<accession>A0A8C1PRB5</accession>
<feature type="compositionally biased region" description="Acidic residues" evidence="2">
    <location>
        <begin position="126"/>
        <end position="135"/>
    </location>
</feature>
<evidence type="ECO:0000313" key="3">
    <source>
        <dbReference type="Ensembl" id="ENSCCRP00010109882.1"/>
    </source>
</evidence>
<protein>
    <submittedName>
        <fullName evidence="3">Synaptotagmin XIVb</fullName>
    </submittedName>
</protein>
<dbReference type="GO" id="GO:0005543">
    <property type="term" value="F:phospholipid binding"/>
    <property type="evidence" value="ECO:0007669"/>
    <property type="project" value="TreeGrafter"/>
</dbReference>